<accession>A4JTX4</accession>
<dbReference type="EMBL" id="CP000617">
    <property type="protein sequence ID" value="ABO59727.1"/>
    <property type="molecule type" value="Genomic_DNA"/>
</dbReference>
<evidence type="ECO:0000313" key="2">
    <source>
        <dbReference type="Proteomes" id="UP000002287"/>
    </source>
</evidence>
<dbReference type="InterPro" id="IPR025332">
    <property type="entry name" value="DUF4238"/>
</dbReference>
<dbReference type="Pfam" id="PF14022">
    <property type="entry name" value="DUF4238"/>
    <property type="match status" value="1"/>
</dbReference>
<proteinExistence type="predicted"/>
<gene>
    <name evidence="1" type="ordered locus">Bcep1808_6840</name>
</gene>
<organism evidence="1 2">
    <name type="scientific">Burkholderia vietnamiensis (strain G4 / LMG 22486)</name>
    <name type="common">Burkholderia cepacia (strain R1808)</name>
    <dbReference type="NCBI Taxonomy" id="269482"/>
    <lineage>
        <taxon>Bacteria</taxon>
        <taxon>Pseudomonadati</taxon>
        <taxon>Pseudomonadota</taxon>
        <taxon>Betaproteobacteria</taxon>
        <taxon>Burkholderiales</taxon>
        <taxon>Burkholderiaceae</taxon>
        <taxon>Burkholderia</taxon>
        <taxon>Burkholderia cepacia complex</taxon>
    </lineage>
</organism>
<geneLocation type="plasmid" evidence="1 2">
    <name>pBVIE01</name>
</geneLocation>
<sequence>MNTPAQANEPGGARKHHYVPQCYLKRFTSTGSKGAQLYVIDAKRHRAFTTTPANIAAERDFNRIDIEGEDPNLVESSYAEFEARLAPALVRIDRRGALTDDADLSLVLELIAILAVRNPSRREHKRKFQEETHRRMMELLVETPERWEAHTQKAIEAGAVEAPGLSYDQARDFVERGEFTLEVDTTRHVQEELKSLTTVYELLHRRSWVIVKAGASSGGFVTSDQPTTLYWDDEEMEGGFYPPGFASRDTTVFCPLSRRVAIRGSFDGRLGAVEVPPEIVASINLRTILSAGRQIYAENDSFQFMAEEGKMRPGRELLGLLQQVAEQDSRSSD</sequence>
<keyword evidence="1" id="KW-0614">Plasmid</keyword>
<dbReference type="HOGENOM" id="CLU_072012_0_0_4"/>
<evidence type="ECO:0000313" key="1">
    <source>
        <dbReference type="EMBL" id="ABO59727.1"/>
    </source>
</evidence>
<dbReference type="AlphaFoldDB" id="A4JTX4"/>
<protein>
    <recommendedName>
        <fullName evidence="3">DUF4238 domain-containing protein</fullName>
    </recommendedName>
</protein>
<reference evidence="1 2" key="1">
    <citation type="submission" date="2007-03" db="EMBL/GenBank/DDBJ databases">
        <title>Complete sequence of plasmid pBVIE01 of Burkholderia vietnamiensis G4.</title>
        <authorList>
            <consortium name="US DOE Joint Genome Institute"/>
            <person name="Copeland A."/>
            <person name="Lucas S."/>
            <person name="Lapidus A."/>
            <person name="Barry K."/>
            <person name="Detter J.C."/>
            <person name="Glavina del Rio T."/>
            <person name="Hammon N."/>
            <person name="Israni S."/>
            <person name="Dalin E."/>
            <person name="Tice H."/>
            <person name="Pitluck S."/>
            <person name="Chain P."/>
            <person name="Malfatti S."/>
            <person name="Shin M."/>
            <person name="Vergez L."/>
            <person name="Schmutz J."/>
            <person name="Larimer F."/>
            <person name="Land M."/>
            <person name="Hauser L."/>
            <person name="Kyrpides N."/>
            <person name="Tiedje J."/>
            <person name="Richardson P."/>
        </authorList>
    </citation>
    <scope>NUCLEOTIDE SEQUENCE [LARGE SCALE GENOMIC DNA]</scope>
    <source>
        <strain evidence="2">G4 / LMG 22486</strain>
        <plasmid evidence="1 2">pBVIE01</plasmid>
    </source>
</reference>
<dbReference type="Proteomes" id="UP000002287">
    <property type="component" value="Plasmid pBVIE01"/>
</dbReference>
<evidence type="ECO:0008006" key="3">
    <source>
        <dbReference type="Google" id="ProtNLM"/>
    </source>
</evidence>
<name>A4JTX4_BURVG</name>
<dbReference type="KEGG" id="bvi:Bcep1808_6840"/>